<feature type="compositionally biased region" description="Pro residues" evidence="3">
    <location>
        <begin position="521"/>
        <end position="530"/>
    </location>
</feature>
<proteinExistence type="predicted"/>
<gene>
    <name evidence="5" type="ORF">RHOBADRAFT_53222</name>
</gene>
<dbReference type="Proteomes" id="UP000053890">
    <property type="component" value="Unassembled WGS sequence"/>
</dbReference>
<protein>
    <recommendedName>
        <fullName evidence="4">RRM domain-containing protein</fullName>
    </recommendedName>
</protein>
<dbReference type="PROSITE" id="PS50102">
    <property type="entry name" value="RRM"/>
    <property type="match status" value="2"/>
</dbReference>
<feature type="domain" description="RRM" evidence="4">
    <location>
        <begin position="414"/>
        <end position="491"/>
    </location>
</feature>
<dbReference type="STRING" id="578459.A0A194S3A0"/>
<feature type="region of interest" description="Disordered" evidence="3">
    <location>
        <begin position="187"/>
        <end position="312"/>
    </location>
</feature>
<dbReference type="EMBL" id="KQ474078">
    <property type="protein sequence ID" value="KPV75213.1"/>
    <property type="molecule type" value="Genomic_DNA"/>
</dbReference>
<dbReference type="GO" id="GO:1990904">
    <property type="term" value="C:ribonucleoprotein complex"/>
    <property type="evidence" value="ECO:0007669"/>
    <property type="project" value="TreeGrafter"/>
</dbReference>
<dbReference type="SMART" id="SM00360">
    <property type="entry name" value="RRM"/>
    <property type="match status" value="2"/>
</dbReference>
<name>A0A194S3A0_RHOGW</name>
<reference evidence="5 6" key="1">
    <citation type="journal article" date="2015" name="Front. Microbiol.">
        <title>Genome sequence of the plant growth promoting endophytic yeast Rhodotorula graminis WP1.</title>
        <authorList>
            <person name="Firrincieli A."/>
            <person name="Otillar R."/>
            <person name="Salamov A."/>
            <person name="Schmutz J."/>
            <person name="Khan Z."/>
            <person name="Redman R.S."/>
            <person name="Fleck N.D."/>
            <person name="Lindquist E."/>
            <person name="Grigoriev I.V."/>
            <person name="Doty S.L."/>
        </authorList>
    </citation>
    <scope>NUCLEOTIDE SEQUENCE [LARGE SCALE GENOMIC DNA]</scope>
    <source>
        <strain evidence="5 6">WP1</strain>
    </source>
</reference>
<dbReference type="OrthoDB" id="1049195at2759"/>
<feature type="non-terminal residue" evidence="5">
    <location>
        <position position="758"/>
    </location>
</feature>
<dbReference type="AlphaFoldDB" id="A0A194S3A0"/>
<feature type="region of interest" description="Disordered" evidence="3">
    <location>
        <begin position="675"/>
        <end position="697"/>
    </location>
</feature>
<dbReference type="PANTHER" id="PTHR23003:SF3">
    <property type="entry name" value="FI21236P1-RELATED"/>
    <property type="match status" value="1"/>
</dbReference>
<keyword evidence="1 2" id="KW-0694">RNA-binding</keyword>
<feature type="compositionally biased region" description="Gly residues" evidence="3">
    <location>
        <begin position="401"/>
        <end position="410"/>
    </location>
</feature>
<feature type="compositionally biased region" description="Low complexity" evidence="3">
    <location>
        <begin position="293"/>
        <end position="304"/>
    </location>
</feature>
<organism evidence="5 6">
    <name type="scientific">Rhodotorula graminis (strain WP1)</name>
    <dbReference type="NCBI Taxonomy" id="578459"/>
    <lineage>
        <taxon>Eukaryota</taxon>
        <taxon>Fungi</taxon>
        <taxon>Dikarya</taxon>
        <taxon>Basidiomycota</taxon>
        <taxon>Pucciniomycotina</taxon>
        <taxon>Microbotryomycetes</taxon>
        <taxon>Sporidiobolales</taxon>
        <taxon>Sporidiobolaceae</taxon>
        <taxon>Rhodotorula</taxon>
    </lineage>
</organism>
<dbReference type="InterPro" id="IPR035979">
    <property type="entry name" value="RBD_domain_sf"/>
</dbReference>
<feature type="region of interest" description="Disordered" evidence="3">
    <location>
        <begin position="1"/>
        <end position="43"/>
    </location>
</feature>
<dbReference type="Pfam" id="PF00076">
    <property type="entry name" value="RRM_1"/>
    <property type="match status" value="2"/>
</dbReference>
<dbReference type="GeneID" id="28977184"/>
<dbReference type="InterPro" id="IPR000504">
    <property type="entry name" value="RRM_dom"/>
</dbReference>
<dbReference type="Gene3D" id="3.30.70.330">
    <property type="match status" value="2"/>
</dbReference>
<feature type="region of interest" description="Disordered" evidence="3">
    <location>
        <begin position="150"/>
        <end position="173"/>
    </location>
</feature>
<feature type="compositionally biased region" description="Pro residues" evidence="3">
    <location>
        <begin position="155"/>
        <end position="165"/>
    </location>
</feature>
<evidence type="ECO:0000313" key="5">
    <source>
        <dbReference type="EMBL" id="KPV75213.1"/>
    </source>
</evidence>
<dbReference type="GO" id="GO:0003729">
    <property type="term" value="F:mRNA binding"/>
    <property type="evidence" value="ECO:0007669"/>
    <property type="project" value="TreeGrafter"/>
</dbReference>
<feature type="compositionally biased region" description="Low complexity" evidence="3">
    <location>
        <begin position="212"/>
        <end position="241"/>
    </location>
</feature>
<dbReference type="FunFam" id="3.30.70.330:FF:000145">
    <property type="entry name" value="Putative RNP domain-containing protein"/>
    <property type="match status" value="1"/>
</dbReference>
<dbReference type="GO" id="GO:0005737">
    <property type="term" value="C:cytoplasm"/>
    <property type="evidence" value="ECO:0007669"/>
    <property type="project" value="TreeGrafter"/>
</dbReference>
<feature type="region of interest" description="Disordered" evidence="3">
    <location>
        <begin position="494"/>
        <end position="659"/>
    </location>
</feature>
<accession>A0A194S3A0</accession>
<evidence type="ECO:0000313" key="6">
    <source>
        <dbReference type="Proteomes" id="UP000053890"/>
    </source>
</evidence>
<keyword evidence="6" id="KW-1185">Reference proteome</keyword>
<evidence type="ECO:0000256" key="1">
    <source>
        <dbReference type="ARBA" id="ARBA00022884"/>
    </source>
</evidence>
<feature type="region of interest" description="Disordered" evidence="3">
    <location>
        <begin position="726"/>
        <end position="758"/>
    </location>
</feature>
<dbReference type="PANTHER" id="PTHR23003">
    <property type="entry name" value="RNA RECOGNITION MOTIF RRM DOMAIN CONTAINING PROTEIN"/>
    <property type="match status" value="1"/>
</dbReference>
<feature type="compositionally biased region" description="Low complexity" evidence="3">
    <location>
        <begin position="608"/>
        <end position="618"/>
    </location>
</feature>
<feature type="compositionally biased region" description="Low complexity" evidence="3">
    <location>
        <begin position="380"/>
        <end position="393"/>
    </location>
</feature>
<feature type="region of interest" description="Disordered" evidence="3">
    <location>
        <begin position="376"/>
        <end position="411"/>
    </location>
</feature>
<dbReference type="InterPro" id="IPR012677">
    <property type="entry name" value="Nucleotide-bd_a/b_plait_sf"/>
</dbReference>
<dbReference type="OMA" id="RQAGTIM"/>
<feature type="domain" description="RRM" evidence="4">
    <location>
        <begin position="45"/>
        <end position="123"/>
    </location>
</feature>
<dbReference type="SUPFAM" id="SSF54928">
    <property type="entry name" value="RNA-binding domain, RBD"/>
    <property type="match status" value="2"/>
</dbReference>
<sequence length="758" mass="79943">MPSSYSTTHALAQQRHHYQQQPQLYSQPPQLQHAPQQQQQQDSRTQLFVSNLPFRARWQDLKDLMRKCGTVLRADVALNPTDGRSRGFGVVLFAKADDAHKAIATYHGYTWQTRVLDVRIDAQDPTGALALAEANRQQAIQNQHKLLEQRARNSPVPPPPPPPGGGLPFGTMLVPVPGVAGQAYLAAAPRPPPSAPGSESTPSPYLSPAVVRTSSQDNSSRRSPSPARSPSGPPSSASPASTLATPTDLSPGAAVTADPRLALGKRVTPPLAAPRSPTLNPPPPPPTRHHEYPQPQQQQQQQQQGHGRGQDIPPQLQHALALVPPPPPPPPMPMQVQVQLGHHHQAMLVPMVSMHPMGYAVPGGLVGYYAAAAPPPPPGQHQGPARPGSAPPHLMHPHGPGPGAGPGGPGYQNRHLFVGNLPFNCQWQELKDLMRGAGSVLRADIAQGPDGRSRGFGSVLFGTSQDAERAVGMFNGFEFNGRTLKVHFDKFSGAAVNNPQHPHPPPPQHQHQPHYGGHHGGPPPPPPPPHYNRQQHQSFAPPGPIPYRPHTLEHLVSQHQQAPNGPSPLSGLAHSVNGEQDYPSRPGTATTRPGSSGDRSARSPPAPSSSSQQAPASPVLASLPDASQGVTAPLPSTTSPPVPSFVRGHSNPAAPSRIAMPPPLPFSLASLGHPSSAANGAPHSAGSPFSPMRTAGLPPMTPSMPAFTFGGAGPFAAQMTPPLLPHGMFSPGVGPFSPARRASRRRRRGEEGGVSDEA</sequence>
<evidence type="ECO:0000256" key="3">
    <source>
        <dbReference type="SAM" id="MobiDB-lite"/>
    </source>
</evidence>
<dbReference type="RefSeq" id="XP_018271262.1">
    <property type="nucleotide sequence ID" value="XM_018416736.1"/>
</dbReference>
<evidence type="ECO:0000256" key="2">
    <source>
        <dbReference type="PROSITE-ProRule" id="PRU00176"/>
    </source>
</evidence>
<evidence type="ECO:0000259" key="4">
    <source>
        <dbReference type="PROSITE" id="PS50102"/>
    </source>
</evidence>
<dbReference type="InterPro" id="IPR050374">
    <property type="entry name" value="RRT5_SRSF_SR"/>
</dbReference>
<feature type="compositionally biased region" description="Low complexity" evidence="3">
    <location>
        <begin position="19"/>
        <end position="41"/>
    </location>
</feature>
<dbReference type="GO" id="GO:0005634">
    <property type="term" value="C:nucleus"/>
    <property type="evidence" value="ECO:0007669"/>
    <property type="project" value="TreeGrafter"/>
</dbReference>